<dbReference type="InterPro" id="IPR013324">
    <property type="entry name" value="RNA_pol_sigma_r3/r4-like"/>
</dbReference>
<sequence length="438" mass="49446">MVIYQVHRCPCVAILDHHHRVPDMSELTDPRAIEQVYRNHSRRVLAALIRLLNDFCLAEECLQEAFIAALRQWPGDGIPENPTAWLINTGHRRGIDQIRRNQTARRYNPQLEPDEPVSEDFTSGPIDDDMLRLLFTCCHPALAMEARVALTLREMCGLSTEQVARALLQQPATLAQRLVRAKRKIRDARIPYEVPDQDELPGRLPDVLKVIYLVFNEGYSRCEGRQLQDVSLATEAIALAESLCALLPSGEVFGLTALMYLQHARRDARQDTHGDLVTLEQQDRSRWHQAEIRRGLDHLTRALQLTPIAPYTLQASIAAEHAMAARADDTNWKRIVQLYEALYRQQPTAVIGLNRAVAVAMHDSPQAGLALLEQLGSSREALNYHLFHAARADLLRRAGNKPAARLAYQQALALVAQEPERRFLLRQLDSLDAAPPAR</sequence>
<feature type="domain" description="DUF6596" evidence="3">
    <location>
        <begin position="203"/>
        <end position="302"/>
    </location>
</feature>
<dbReference type="InterPro" id="IPR046531">
    <property type="entry name" value="DUF6596"/>
</dbReference>
<evidence type="ECO:0000259" key="2">
    <source>
        <dbReference type="Pfam" id="PF08281"/>
    </source>
</evidence>
<dbReference type="Gene3D" id="1.10.1740.10">
    <property type="match status" value="1"/>
</dbReference>
<dbReference type="PANTHER" id="PTHR47756">
    <property type="entry name" value="BLL6612 PROTEIN-RELATED"/>
    <property type="match status" value="1"/>
</dbReference>
<keyword evidence="5" id="KW-1185">Reference proteome</keyword>
<dbReference type="Gene3D" id="1.10.10.10">
    <property type="entry name" value="Winged helix-like DNA-binding domain superfamily/Winged helix DNA-binding domain"/>
    <property type="match status" value="1"/>
</dbReference>
<dbReference type="SUPFAM" id="SSF88659">
    <property type="entry name" value="Sigma3 and sigma4 domains of RNA polymerase sigma factors"/>
    <property type="match status" value="1"/>
</dbReference>
<feature type="domain" description="RNA polymerase sigma factor 70 region 4 type 2" evidence="2">
    <location>
        <begin position="134"/>
        <end position="185"/>
    </location>
</feature>
<organism evidence="4 5">
    <name type="scientific">Halopseudomonas pertucinogena</name>
    <dbReference type="NCBI Taxonomy" id="86175"/>
    <lineage>
        <taxon>Bacteria</taxon>
        <taxon>Pseudomonadati</taxon>
        <taxon>Pseudomonadota</taxon>
        <taxon>Gammaproteobacteria</taxon>
        <taxon>Pseudomonadales</taxon>
        <taxon>Pseudomonadaceae</taxon>
        <taxon>Halopseudomonas</taxon>
    </lineage>
</organism>
<name>A0ABQ2CGS5_9GAMM</name>
<dbReference type="Proteomes" id="UP000633263">
    <property type="component" value="Unassembled WGS sequence"/>
</dbReference>
<evidence type="ECO:0000313" key="4">
    <source>
        <dbReference type="EMBL" id="GGI88474.1"/>
    </source>
</evidence>
<dbReference type="SUPFAM" id="SSF88946">
    <property type="entry name" value="Sigma2 domain of RNA polymerase sigma factors"/>
    <property type="match status" value="1"/>
</dbReference>
<evidence type="ECO:0000313" key="5">
    <source>
        <dbReference type="Proteomes" id="UP000633263"/>
    </source>
</evidence>
<keyword evidence="4" id="KW-0240">DNA-directed RNA polymerase</keyword>
<proteinExistence type="predicted"/>
<accession>A0ABQ2CGS5</accession>
<dbReference type="Pfam" id="PF04542">
    <property type="entry name" value="Sigma70_r2"/>
    <property type="match status" value="1"/>
</dbReference>
<dbReference type="PANTHER" id="PTHR47756:SF2">
    <property type="entry name" value="BLL6612 PROTEIN"/>
    <property type="match status" value="1"/>
</dbReference>
<gene>
    <name evidence="4" type="ORF">GCM10009083_01000</name>
</gene>
<keyword evidence="4" id="KW-0804">Transcription</keyword>
<comment type="caution">
    <text evidence="4">The sequence shown here is derived from an EMBL/GenBank/DDBJ whole genome shotgun (WGS) entry which is preliminary data.</text>
</comment>
<dbReference type="InterPro" id="IPR007627">
    <property type="entry name" value="RNA_pol_sigma70_r2"/>
</dbReference>
<evidence type="ECO:0000259" key="3">
    <source>
        <dbReference type="Pfam" id="PF20239"/>
    </source>
</evidence>
<dbReference type="EMBL" id="BMNN01000001">
    <property type="protein sequence ID" value="GGI88474.1"/>
    <property type="molecule type" value="Genomic_DNA"/>
</dbReference>
<protein>
    <submittedName>
        <fullName evidence="4">DNA-directed RNA polymerase sigma-70 factor</fullName>
    </submittedName>
</protein>
<dbReference type="InterPro" id="IPR013249">
    <property type="entry name" value="RNA_pol_sigma70_r4_t2"/>
</dbReference>
<dbReference type="InterPro" id="IPR036388">
    <property type="entry name" value="WH-like_DNA-bd_sf"/>
</dbReference>
<evidence type="ECO:0000259" key="1">
    <source>
        <dbReference type="Pfam" id="PF04542"/>
    </source>
</evidence>
<reference evidence="5" key="1">
    <citation type="journal article" date="2019" name="Int. J. Syst. Evol. Microbiol.">
        <title>The Global Catalogue of Microorganisms (GCM) 10K type strain sequencing project: providing services to taxonomists for standard genome sequencing and annotation.</title>
        <authorList>
            <consortium name="The Broad Institute Genomics Platform"/>
            <consortium name="The Broad Institute Genome Sequencing Center for Infectious Disease"/>
            <person name="Wu L."/>
            <person name="Ma J."/>
        </authorList>
    </citation>
    <scope>NUCLEOTIDE SEQUENCE [LARGE SCALE GENOMIC DNA]</scope>
    <source>
        <strain evidence="5">JCM 11590</strain>
    </source>
</reference>
<dbReference type="Pfam" id="PF08281">
    <property type="entry name" value="Sigma70_r4_2"/>
    <property type="match status" value="1"/>
</dbReference>
<dbReference type="InterPro" id="IPR013325">
    <property type="entry name" value="RNA_pol_sigma_r2"/>
</dbReference>
<dbReference type="Pfam" id="PF20239">
    <property type="entry name" value="DUF6596"/>
    <property type="match status" value="1"/>
</dbReference>
<dbReference type="GO" id="GO:0000428">
    <property type="term" value="C:DNA-directed RNA polymerase complex"/>
    <property type="evidence" value="ECO:0007669"/>
    <property type="project" value="UniProtKB-KW"/>
</dbReference>
<feature type="domain" description="RNA polymerase sigma-70 region 2" evidence="1">
    <location>
        <begin position="37"/>
        <end position="102"/>
    </location>
</feature>